<proteinExistence type="predicted"/>
<protein>
    <submittedName>
        <fullName evidence="1">Uncharacterized protein</fullName>
    </submittedName>
</protein>
<dbReference type="Proteomes" id="UP001642464">
    <property type="component" value="Unassembled WGS sequence"/>
</dbReference>
<sequence>MASLTESVAHFKARASEYGVPDEVQRAFGNAGIHTMGHLAFGFSRPGQDFEENKFVEWITTINGGTVPSVGTLAAIRRLHFEAEVILTASLKAAVEHPGTDRETPKPLPFAERNARMAQLRIAMPGLNLDGPNEPSQALIDEACHQYESRTLRYIEPGKCNSREAEVLTGRTEKKLKFEAATLSIKETKNTPDEDTSTMYNLHQCLKRRAVAYEFANLISFVASERYIAKLMKRLSTEPPPMYQATTLTQVLRADREVFLHMTQNVTDIRPNAAGLKPLDAALDRALEDYNTAFHLVPLPKEQ</sequence>
<feature type="non-terminal residue" evidence="1">
    <location>
        <position position="303"/>
    </location>
</feature>
<name>A0ABP0JSP0_9DINO</name>
<comment type="caution">
    <text evidence="1">The sequence shown here is derived from an EMBL/GenBank/DDBJ whole genome shotgun (WGS) entry which is preliminary data.</text>
</comment>
<evidence type="ECO:0000313" key="2">
    <source>
        <dbReference type="Proteomes" id="UP001642464"/>
    </source>
</evidence>
<dbReference type="EMBL" id="CAXAMM010008362">
    <property type="protein sequence ID" value="CAK9017163.1"/>
    <property type="molecule type" value="Genomic_DNA"/>
</dbReference>
<organism evidence="1 2">
    <name type="scientific">Durusdinium trenchii</name>
    <dbReference type="NCBI Taxonomy" id="1381693"/>
    <lineage>
        <taxon>Eukaryota</taxon>
        <taxon>Sar</taxon>
        <taxon>Alveolata</taxon>
        <taxon>Dinophyceae</taxon>
        <taxon>Suessiales</taxon>
        <taxon>Symbiodiniaceae</taxon>
        <taxon>Durusdinium</taxon>
    </lineage>
</organism>
<accession>A0ABP0JSP0</accession>
<reference evidence="1 2" key="1">
    <citation type="submission" date="2024-02" db="EMBL/GenBank/DDBJ databases">
        <authorList>
            <person name="Chen Y."/>
            <person name="Shah S."/>
            <person name="Dougan E. K."/>
            <person name="Thang M."/>
            <person name="Chan C."/>
        </authorList>
    </citation>
    <scope>NUCLEOTIDE SEQUENCE [LARGE SCALE GENOMIC DNA]</scope>
</reference>
<gene>
    <name evidence="1" type="ORF">SCF082_LOCUS13512</name>
</gene>
<evidence type="ECO:0000313" key="1">
    <source>
        <dbReference type="EMBL" id="CAK9017163.1"/>
    </source>
</evidence>
<keyword evidence="2" id="KW-1185">Reference proteome</keyword>